<dbReference type="Proteomes" id="UP000789342">
    <property type="component" value="Unassembled WGS sequence"/>
</dbReference>
<proteinExistence type="predicted"/>
<evidence type="ECO:0000313" key="2">
    <source>
        <dbReference type="Proteomes" id="UP000789342"/>
    </source>
</evidence>
<dbReference type="EMBL" id="CAJVPV010025154">
    <property type="protein sequence ID" value="CAG8728267.1"/>
    <property type="molecule type" value="Genomic_DNA"/>
</dbReference>
<sequence length="302" mass="34567">DCEYVDELGNTLLDDTPISKSVTFFKRSMVLWEAPNMGNNAPAITQLDLRFNFTLDDNLPASFKAAYHSGGYKNGGIVYKLIAEIYAQGTTASTNVQAEVLINRWSLPSEKLEKPIRMIRSNHNRTDENSPNSPIDKIKHEVLLNQSSYDMNTSIRVPIRLILPTPRLSIKEITIQIKEYQKLKPGLDFSENVTTREILRKRFKGDKLTPLLKDPKNLSTEYLFNVDADIPSLEENLVTPKIENDFNISHRVFHKLKIKIKFNVFRELSLEGNIEIKNSVDQGIIELGRLKGEIYPLNHVRE</sequence>
<name>A0A9N9NEX0_9GLOM</name>
<dbReference type="OrthoDB" id="10487287at2759"/>
<evidence type="ECO:0000313" key="1">
    <source>
        <dbReference type="EMBL" id="CAG8728267.1"/>
    </source>
</evidence>
<feature type="non-terminal residue" evidence="1">
    <location>
        <position position="1"/>
    </location>
</feature>
<comment type="caution">
    <text evidence="1">The sequence shown here is derived from an EMBL/GenBank/DDBJ whole genome shotgun (WGS) entry which is preliminary data.</text>
</comment>
<accession>A0A9N9NEX0</accession>
<dbReference type="AlphaFoldDB" id="A0A9N9NEX0"/>
<organism evidence="1 2">
    <name type="scientific">Acaulospora morrowiae</name>
    <dbReference type="NCBI Taxonomy" id="94023"/>
    <lineage>
        <taxon>Eukaryota</taxon>
        <taxon>Fungi</taxon>
        <taxon>Fungi incertae sedis</taxon>
        <taxon>Mucoromycota</taxon>
        <taxon>Glomeromycotina</taxon>
        <taxon>Glomeromycetes</taxon>
        <taxon>Diversisporales</taxon>
        <taxon>Acaulosporaceae</taxon>
        <taxon>Acaulospora</taxon>
    </lineage>
</organism>
<keyword evidence="2" id="KW-1185">Reference proteome</keyword>
<reference evidence="1" key="1">
    <citation type="submission" date="2021-06" db="EMBL/GenBank/DDBJ databases">
        <authorList>
            <person name="Kallberg Y."/>
            <person name="Tangrot J."/>
            <person name="Rosling A."/>
        </authorList>
    </citation>
    <scope>NUCLEOTIDE SEQUENCE</scope>
    <source>
        <strain evidence="1">CL551</strain>
    </source>
</reference>
<gene>
    <name evidence="1" type="ORF">AMORRO_LOCUS13820</name>
</gene>
<protein>
    <submittedName>
        <fullName evidence="1">6802_t:CDS:1</fullName>
    </submittedName>
</protein>